<evidence type="ECO:0000259" key="3">
    <source>
        <dbReference type="Pfam" id="PF13717"/>
    </source>
</evidence>
<evidence type="ECO:0000256" key="1">
    <source>
        <dbReference type="SAM" id="MobiDB-lite"/>
    </source>
</evidence>
<feature type="compositionally biased region" description="Acidic residues" evidence="1">
    <location>
        <begin position="75"/>
        <end position="90"/>
    </location>
</feature>
<accession>A0A1I3ULN0</accession>
<feature type="compositionally biased region" description="Acidic residues" evidence="1">
    <location>
        <begin position="134"/>
        <end position="150"/>
    </location>
</feature>
<feature type="compositionally biased region" description="Basic and acidic residues" evidence="1">
    <location>
        <begin position="212"/>
        <end position="232"/>
    </location>
</feature>
<feature type="domain" description="Zinc finger/thioredoxin putative" evidence="3">
    <location>
        <begin position="1"/>
        <end position="36"/>
    </location>
</feature>
<name>A0A1I3ULN0_9RHOB</name>
<dbReference type="RefSeq" id="WP_090061629.1">
    <property type="nucleotide sequence ID" value="NZ_FORH01000006.1"/>
</dbReference>
<proteinExistence type="predicted"/>
<organism evidence="4 5">
    <name type="scientific">Celeribacter neptunius</name>
    <dbReference type="NCBI Taxonomy" id="588602"/>
    <lineage>
        <taxon>Bacteria</taxon>
        <taxon>Pseudomonadati</taxon>
        <taxon>Pseudomonadota</taxon>
        <taxon>Alphaproteobacteria</taxon>
        <taxon>Rhodobacterales</taxon>
        <taxon>Roseobacteraceae</taxon>
        <taxon>Celeribacter</taxon>
    </lineage>
</organism>
<feature type="region of interest" description="Disordered" evidence="1">
    <location>
        <begin position="51"/>
        <end position="256"/>
    </location>
</feature>
<gene>
    <name evidence="4" type="ORF">SAMN04487991_3118</name>
</gene>
<feature type="compositionally biased region" description="Acidic residues" evidence="1">
    <location>
        <begin position="186"/>
        <end position="196"/>
    </location>
</feature>
<feature type="transmembrane region" description="Helical" evidence="2">
    <location>
        <begin position="330"/>
        <end position="351"/>
    </location>
</feature>
<feature type="compositionally biased region" description="Low complexity" evidence="1">
    <location>
        <begin position="197"/>
        <end position="209"/>
    </location>
</feature>
<evidence type="ECO:0000313" key="5">
    <source>
        <dbReference type="Proteomes" id="UP000199630"/>
    </source>
</evidence>
<dbReference type="AlphaFoldDB" id="A0A1I3ULN0"/>
<keyword evidence="2" id="KW-0812">Transmembrane</keyword>
<dbReference type="EMBL" id="FORH01000006">
    <property type="protein sequence ID" value="SFJ83960.1"/>
    <property type="molecule type" value="Genomic_DNA"/>
</dbReference>
<protein>
    <submittedName>
        <fullName evidence="4">MJ0042 family finger-like domain-containing protein</fullName>
    </submittedName>
</protein>
<dbReference type="Proteomes" id="UP000199630">
    <property type="component" value="Unassembled WGS sequence"/>
</dbReference>
<dbReference type="STRING" id="588602.SAMN04487991_3118"/>
<dbReference type="OrthoDB" id="7159357at2"/>
<sequence length="395" mass="42104">MRLICPNCGAQYEVDARVIPDAGRDVQCSNCGHTWFQQPAHLDNELAREQGYELSSADAAPDEAGSEAEAPPTPEADEDASPEPEVEPEPEVGPVSEAEPAPEAAPEPVIEKEAEPEPEPTSEPVAEPSPDFAPEAESEAEPMPEAESLPDLEPAPVEPEPAVAEAVASILEEQDTAEAPLPSDSDIAEEYEDEEPATVAPVTPKPASALKDSVRDILRAEVEFDHSMRQPESDTLETQPDLGLEEPAQDAAKKSLRDRMARLRGLDPADPGIAAGSVAAAAGKRRDLLPDIEEINSTLSASSERDDDGTVPDEDTRRARAERSGFRTGFTLLVLIAAMLIVLYVLAPVIAENVPSLAGTMEAYVILANGFRAWLDQIMSAASTRLTALLGQLNS</sequence>
<feature type="region of interest" description="Disordered" evidence="1">
    <location>
        <begin position="297"/>
        <end position="320"/>
    </location>
</feature>
<dbReference type="InterPro" id="IPR011723">
    <property type="entry name" value="Znf/thioredoxin_put"/>
</dbReference>
<dbReference type="NCBIfam" id="TIGR02098">
    <property type="entry name" value="MJ0042_CXXC"/>
    <property type="match status" value="1"/>
</dbReference>
<feature type="compositionally biased region" description="Low complexity" evidence="1">
    <location>
        <begin position="92"/>
        <end position="108"/>
    </location>
</feature>
<evidence type="ECO:0000313" key="4">
    <source>
        <dbReference type="EMBL" id="SFJ83960.1"/>
    </source>
</evidence>
<keyword evidence="2" id="KW-1133">Transmembrane helix</keyword>
<keyword evidence="5" id="KW-1185">Reference proteome</keyword>
<evidence type="ECO:0000256" key="2">
    <source>
        <dbReference type="SAM" id="Phobius"/>
    </source>
</evidence>
<reference evidence="5" key="1">
    <citation type="submission" date="2016-10" db="EMBL/GenBank/DDBJ databases">
        <authorList>
            <person name="Varghese N."/>
            <person name="Submissions S."/>
        </authorList>
    </citation>
    <scope>NUCLEOTIDE SEQUENCE [LARGE SCALE GENOMIC DNA]</scope>
    <source>
        <strain evidence="5">DSM 26471</strain>
    </source>
</reference>
<feature type="compositionally biased region" description="Low complexity" evidence="1">
    <location>
        <begin position="122"/>
        <end position="133"/>
    </location>
</feature>
<keyword evidence="2" id="KW-0472">Membrane</keyword>
<dbReference type="Pfam" id="PF13717">
    <property type="entry name" value="Zn_ribbon_4"/>
    <property type="match status" value="1"/>
</dbReference>